<dbReference type="EMBL" id="JBIACK010000021">
    <property type="protein sequence ID" value="MFE8703917.1"/>
    <property type="molecule type" value="Genomic_DNA"/>
</dbReference>
<dbReference type="PANTHER" id="PTHR40051:SF1">
    <property type="entry name" value="YOLD-LIKE FAMILY PROTEIN"/>
    <property type="match status" value="1"/>
</dbReference>
<proteinExistence type="predicted"/>
<dbReference type="Proteomes" id="UP001601059">
    <property type="component" value="Unassembled WGS sequence"/>
</dbReference>
<name>A0ABW6KI81_9BACI</name>
<sequence length="116" mass="13740">MSIRDRGIIKFMPALLPPELRSMLKQIEVEQNYQTKPSLDEQQLEHINQIICESMEHGLEVKVVYFENNRNNLAIGKIHLFKESSRTIRIVNRFSDYFDIPIEEVVDVFLVYEEEV</sequence>
<evidence type="ECO:0000313" key="1">
    <source>
        <dbReference type="EMBL" id="MFE8703917.1"/>
    </source>
</evidence>
<accession>A0ABW6KI81</accession>
<keyword evidence="2" id="KW-1185">Reference proteome</keyword>
<gene>
    <name evidence="1" type="ORF">ACFYKX_25425</name>
</gene>
<dbReference type="Pfam" id="PF08863">
    <property type="entry name" value="YolD"/>
    <property type="match status" value="1"/>
</dbReference>
<evidence type="ECO:0000313" key="2">
    <source>
        <dbReference type="Proteomes" id="UP001601059"/>
    </source>
</evidence>
<dbReference type="PANTHER" id="PTHR40051">
    <property type="entry name" value="IG HYPOTHETICAL 15966"/>
    <property type="match status" value="1"/>
</dbReference>
<comment type="caution">
    <text evidence="1">The sequence shown here is derived from an EMBL/GenBank/DDBJ whole genome shotgun (WGS) entry which is preliminary data.</text>
</comment>
<reference evidence="1 2" key="1">
    <citation type="submission" date="2024-08" db="EMBL/GenBank/DDBJ databases">
        <title>Two novel Cytobacillus novel species.</title>
        <authorList>
            <person name="Liu G."/>
        </authorList>
    </citation>
    <scope>NUCLEOTIDE SEQUENCE [LARGE SCALE GENOMIC DNA]</scope>
    <source>
        <strain evidence="1 2">FJAT-54145</strain>
    </source>
</reference>
<organism evidence="1 2">
    <name type="scientific">Cytobacillus spartinae</name>
    <dbReference type="NCBI Taxonomy" id="3299023"/>
    <lineage>
        <taxon>Bacteria</taxon>
        <taxon>Bacillati</taxon>
        <taxon>Bacillota</taxon>
        <taxon>Bacilli</taxon>
        <taxon>Bacillales</taxon>
        <taxon>Bacillaceae</taxon>
        <taxon>Cytobacillus</taxon>
    </lineage>
</organism>
<dbReference type="InterPro" id="IPR014962">
    <property type="entry name" value="YolD"/>
</dbReference>
<dbReference type="RefSeq" id="WP_389364844.1">
    <property type="nucleotide sequence ID" value="NZ_JBIACK010000021.1"/>
</dbReference>
<protein>
    <submittedName>
        <fullName evidence="1">YolD-like family protein</fullName>
    </submittedName>
</protein>